<evidence type="ECO:0008006" key="3">
    <source>
        <dbReference type="Google" id="ProtNLM"/>
    </source>
</evidence>
<protein>
    <recommendedName>
        <fullName evidence="3">TLDc domain-containing protein</fullName>
    </recommendedName>
</protein>
<accession>A0A1Q5SVH0</accession>
<dbReference type="AlphaFoldDB" id="A0A1Q5SVH0"/>
<name>A0A1Q5SVH0_9EURO</name>
<reference evidence="1 2" key="1">
    <citation type="submission" date="2016-10" db="EMBL/GenBank/DDBJ databases">
        <title>Genome sequence of the ascomycete fungus Penicillium subrubescens.</title>
        <authorList>
            <person name="De Vries R.P."/>
            <person name="Peng M."/>
            <person name="Dilokpimol A."/>
            <person name="Hilden K."/>
            <person name="Makela M.R."/>
            <person name="Grigoriev I."/>
            <person name="Riley R."/>
            <person name="Granchi Z."/>
        </authorList>
    </citation>
    <scope>NUCLEOTIDE SEQUENCE [LARGE SCALE GENOMIC DNA]</scope>
    <source>
        <strain evidence="1 2">CBS 132785</strain>
    </source>
</reference>
<keyword evidence="2" id="KW-1185">Reference proteome</keyword>
<dbReference type="EMBL" id="MNBE01000744">
    <property type="protein sequence ID" value="OKO91896.1"/>
    <property type="molecule type" value="Genomic_DNA"/>
</dbReference>
<gene>
    <name evidence="1" type="ORF">PENSUB_12969</name>
</gene>
<evidence type="ECO:0000313" key="1">
    <source>
        <dbReference type="EMBL" id="OKO91896.1"/>
    </source>
</evidence>
<evidence type="ECO:0000313" key="2">
    <source>
        <dbReference type="Proteomes" id="UP000186955"/>
    </source>
</evidence>
<proteinExistence type="predicted"/>
<dbReference type="Proteomes" id="UP000186955">
    <property type="component" value="Unassembled WGS sequence"/>
</dbReference>
<sequence length="387" mass="41915">MIILLGLDGRKLLDQDNDEASLVYPDRLSTKQRILLFQSMAKQKGTPGSSRGPEEDYHLQKALDLITYGNFKRNKRFPTAVTEGPEYPSIEHFPSSNSTLTSGSIPAEDFRPLLRLMLLTQLYVAGIDPDNFTSSPSEIEAATECLLAAFLNAADSPAVPFTAFDNILGNSMQNTFLGLPRVLGPLRSVKSFPSATPPSSVTEAQKVLKELFTPTAKTAPPPKGLLMSLPLMSQLSMSLPQDFPIETPETLYSSPEVDVKSVKSCLSVTRTARILLVSGKAGQEVAIFGAYFPKNSSPAVPRVIVQLSPVHRTFHGAQELDASQKTEFEDNSHLTVGLSDMTFVLSGDSAAGSFIAQFGNGTSQEFAVDAVEVLSFEGSMVRVDTFE</sequence>
<organism evidence="1 2">
    <name type="scientific">Penicillium subrubescens</name>
    <dbReference type="NCBI Taxonomy" id="1316194"/>
    <lineage>
        <taxon>Eukaryota</taxon>
        <taxon>Fungi</taxon>
        <taxon>Dikarya</taxon>
        <taxon>Ascomycota</taxon>
        <taxon>Pezizomycotina</taxon>
        <taxon>Eurotiomycetes</taxon>
        <taxon>Eurotiomycetidae</taxon>
        <taxon>Eurotiales</taxon>
        <taxon>Aspergillaceae</taxon>
        <taxon>Penicillium</taxon>
    </lineage>
</organism>
<comment type="caution">
    <text evidence="1">The sequence shown here is derived from an EMBL/GenBank/DDBJ whole genome shotgun (WGS) entry which is preliminary data.</text>
</comment>